<dbReference type="SUPFAM" id="SSF56281">
    <property type="entry name" value="Metallo-hydrolase/oxidoreductase"/>
    <property type="match status" value="1"/>
</dbReference>
<sequence>MDSNKDFVILTANAGVLIQYHGKKILVDAMHNRYTQYFSSVPDDLLFDIAHGKDEFAQIDLLVYTHDHPDHYSREWTQEFLRNHPDAQMVSPISDFEGMENVCILRDECEEFSLHGIGIQARQLTHDGLEYEDVTNYGYVFTIDGTRMSVLGDSGFDADAICALTGAGTIDLAFFNFPYVTLARGRKIIHEVVMPKRMIVYHLPYAEKDTHGYKESTLRTLARYDLPPAAVLYEKGQKELI</sequence>
<evidence type="ECO:0000313" key="1">
    <source>
        <dbReference type="EMBL" id="KKI50333.1"/>
    </source>
</evidence>
<dbReference type="Gene3D" id="3.60.15.10">
    <property type="entry name" value="Ribonuclease Z/Hydroxyacylglutathione hydrolase-like"/>
    <property type="match status" value="1"/>
</dbReference>
<dbReference type="Pfam" id="PF13483">
    <property type="entry name" value="Lactamase_B_3"/>
    <property type="match status" value="1"/>
</dbReference>
<dbReference type="EMBL" id="LAYJ01000112">
    <property type="protein sequence ID" value="KKI50333.1"/>
    <property type="molecule type" value="Genomic_DNA"/>
</dbReference>
<dbReference type="Proteomes" id="UP000034076">
    <property type="component" value="Unassembled WGS sequence"/>
</dbReference>
<dbReference type="RefSeq" id="WP_046444187.1">
    <property type="nucleotide sequence ID" value="NZ_JAXDTA010000053.1"/>
</dbReference>
<organism evidence="1 2">
    <name type="scientific">Christensenella hongkongensis</name>
    <dbReference type="NCBI Taxonomy" id="270498"/>
    <lineage>
        <taxon>Bacteria</taxon>
        <taxon>Bacillati</taxon>
        <taxon>Bacillota</taxon>
        <taxon>Clostridia</taxon>
        <taxon>Christensenellales</taxon>
        <taxon>Christensenellaceae</taxon>
        <taxon>Christensenella</taxon>
    </lineage>
</organism>
<dbReference type="STRING" id="270498.CHK_2396"/>
<evidence type="ECO:0000313" key="2">
    <source>
        <dbReference type="Proteomes" id="UP000034076"/>
    </source>
</evidence>
<keyword evidence="2" id="KW-1185">Reference proteome</keyword>
<gene>
    <name evidence="1" type="ORF">CHK_2396</name>
</gene>
<dbReference type="AlphaFoldDB" id="A0A0M2NDS0"/>
<proteinExistence type="predicted"/>
<accession>A0A0M2NDS0</accession>
<dbReference type="OrthoDB" id="9789133at2"/>
<protein>
    <submittedName>
        <fullName evidence="1">Membrane protein</fullName>
    </submittedName>
</protein>
<name>A0A0M2NDS0_9FIRM</name>
<comment type="caution">
    <text evidence="1">The sequence shown here is derived from an EMBL/GenBank/DDBJ whole genome shotgun (WGS) entry which is preliminary data.</text>
</comment>
<reference evidence="1 2" key="1">
    <citation type="submission" date="2015-04" db="EMBL/GenBank/DDBJ databases">
        <title>Draft genome sequence of bacteremic isolate Catabacter hongkongensis type strain HKU16T.</title>
        <authorList>
            <person name="Lau S.K."/>
            <person name="Teng J.L."/>
            <person name="Huang Y."/>
            <person name="Curreem S.O."/>
            <person name="Tsui S.K."/>
            <person name="Woo P.C."/>
        </authorList>
    </citation>
    <scope>NUCLEOTIDE SEQUENCE [LARGE SCALE GENOMIC DNA]</scope>
    <source>
        <strain evidence="1 2">HKU16</strain>
    </source>
</reference>
<dbReference type="InterPro" id="IPR036866">
    <property type="entry name" value="RibonucZ/Hydroxyglut_hydro"/>
</dbReference>